<dbReference type="EMBL" id="JAHKPD010000011">
    <property type="protein sequence ID" value="MBU2950100.1"/>
    <property type="molecule type" value="Genomic_DNA"/>
</dbReference>
<dbReference type="Proteomes" id="UP001647509">
    <property type="component" value="Unassembled WGS sequence"/>
</dbReference>
<proteinExistence type="predicted"/>
<accession>A0ACC5U751</accession>
<keyword evidence="2" id="KW-1185">Reference proteome</keyword>
<evidence type="ECO:0000313" key="2">
    <source>
        <dbReference type="Proteomes" id="UP001647509"/>
    </source>
</evidence>
<reference evidence="1" key="1">
    <citation type="submission" date="2021-05" db="EMBL/GenBank/DDBJ databases">
        <title>Draft genomes of bacteria isolated from model marine particles.</title>
        <authorList>
            <person name="Datta M.S."/>
            <person name="Schwartzman J.A."/>
            <person name="Enke T.N."/>
            <person name="Saavedra J."/>
            <person name="Cermak N."/>
            <person name="Cordero O.X."/>
        </authorList>
    </citation>
    <scope>NUCLEOTIDE SEQUENCE</scope>
    <source>
        <strain evidence="1">I2M19</strain>
    </source>
</reference>
<protein>
    <submittedName>
        <fullName evidence="1">YdeI/OmpD-associated family protein</fullName>
    </submittedName>
</protein>
<organism evidence="1 2">
    <name type="scientific">Pseudotamlana agarivorans</name>
    <dbReference type="NCBI Taxonomy" id="481183"/>
    <lineage>
        <taxon>Bacteria</taxon>
        <taxon>Pseudomonadati</taxon>
        <taxon>Bacteroidota</taxon>
        <taxon>Flavobacteriia</taxon>
        <taxon>Flavobacteriales</taxon>
        <taxon>Flavobacteriaceae</taxon>
        <taxon>Pseudotamlana</taxon>
    </lineage>
</organism>
<evidence type="ECO:0000313" key="1">
    <source>
        <dbReference type="EMBL" id="MBU2950100.1"/>
    </source>
</evidence>
<gene>
    <name evidence="1" type="ORF">KO493_05245</name>
</gene>
<comment type="caution">
    <text evidence="1">The sequence shown here is derived from an EMBL/GenBank/DDBJ whole genome shotgun (WGS) entry which is preliminary data.</text>
</comment>
<sequence length="189" mass="22110">MVDPIELHFERDTDWYNWLLKNHNKEASVYLIFYKLETNIPTMRWEEAVKVALCFGWIDSKVQSLGNGKRRQYFSLRKANSNWSAVNKKYVEDLIAKNLMQEAGYKTIEIAKKTGTWTAMDAVENGIIPEALQKAFDKTPIAFENFNNFSKSYRKSYLSYLDSAKREATKQKRIEEIIALCEANKKMRS</sequence>
<name>A0ACC5U751_9FLAO</name>